<evidence type="ECO:0000259" key="9">
    <source>
        <dbReference type="PROSITE" id="PS51635"/>
    </source>
</evidence>
<dbReference type="CDD" id="cd07214">
    <property type="entry name" value="Pat17_isozyme_like"/>
    <property type="match status" value="1"/>
</dbReference>
<feature type="active site" description="Proton acceptor" evidence="7">
    <location>
        <position position="245"/>
    </location>
</feature>
<evidence type="ECO:0000256" key="7">
    <source>
        <dbReference type="PROSITE-ProRule" id="PRU01161"/>
    </source>
</evidence>
<dbReference type="PANTHER" id="PTHR32176:SF103">
    <property type="entry name" value="OS08G0376550 PROTEIN"/>
    <property type="match status" value="1"/>
</dbReference>
<feature type="short sequence motif" description="GXGXXG" evidence="7">
    <location>
        <begin position="56"/>
        <end position="61"/>
    </location>
</feature>
<evidence type="ECO:0000256" key="8">
    <source>
        <dbReference type="RuleBase" id="RU361262"/>
    </source>
</evidence>
<dbReference type="Gene3D" id="3.40.1090.10">
    <property type="entry name" value="Cytosolic phospholipase A2 catalytic domain"/>
    <property type="match status" value="1"/>
</dbReference>
<feature type="domain" description="PNPLA" evidence="9">
    <location>
        <begin position="52"/>
        <end position="258"/>
    </location>
</feature>
<sequence>MAPAVAQAAGLRTSGSGLTLNPVAQRALSRGASTLSTPMSPPPAFGSIVTVLSIDGGGVRGIIPGTILAFLEEKLQELDGEGARIADYFDVIAGTSTGGLVTAMLTAPSPDDKNRPLFAAKDINNFYLKHCSKIFPSCGGGPLGLFKKLMTGPKYDGKYLHSVIRDLLGETKVSNALKNIVIPTFDIKLLQPTIFSKYDAVNDVSKDALLSDVCISTSAAPTYLPGHQFETKDKDGKTRPFNLIDGGVAANNPTLLAMNDVTKQILLGNQDFFPIKPADYGKFMVLSLGTGSAKVEEKFDAVQCSRWGLLGWLYNKGATPIIDSFSQASSDLVDIHASVLFQALHSEKSYLRIQDDELTGDTSSVDISTTENLNRLVDVGKALLKKPACKVNVETGKNEPDGNRGTNEKELIHFAKMLVDERRARLKKKGQQHTVN</sequence>
<dbReference type="SUPFAM" id="SSF52151">
    <property type="entry name" value="FabD/lysophospholipase-like"/>
    <property type="match status" value="1"/>
</dbReference>
<evidence type="ECO:0000256" key="6">
    <source>
        <dbReference type="ARBA" id="ARBA00025642"/>
    </source>
</evidence>
<evidence type="ECO:0000313" key="10">
    <source>
        <dbReference type="EMBL" id="CAL4999344.1"/>
    </source>
</evidence>
<name>A0ABC9BDV5_9POAL</name>
<evidence type="ECO:0000256" key="2">
    <source>
        <dbReference type="ARBA" id="ARBA00022801"/>
    </source>
</evidence>
<dbReference type="InterPro" id="IPR016035">
    <property type="entry name" value="Acyl_Trfase/lysoPLipase"/>
</dbReference>
<reference evidence="11" key="1">
    <citation type="submission" date="2024-06" db="EMBL/GenBank/DDBJ databases">
        <authorList>
            <person name="Ryan C."/>
        </authorList>
    </citation>
    <scope>NUCLEOTIDE SEQUENCE [LARGE SCALE GENOMIC DNA]</scope>
</reference>
<feature type="active site" description="Nucleophile" evidence="7">
    <location>
        <position position="96"/>
    </location>
</feature>
<proteinExistence type="inferred from homology"/>
<comment type="domain">
    <text evidence="8">The nitrogen atoms of the two glycine residues in the GGXR motif define the oxyanion hole, and stabilize the oxyanion that forms during the nucleophilic attack by the catalytic serine during substrate cleavage.</text>
</comment>
<keyword evidence="2 7" id="KW-0378">Hydrolase</keyword>
<feature type="short sequence motif" description="GXSXG" evidence="7">
    <location>
        <begin position="94"/>
        <end position="98"/>
    </location>
</feature>
<dbReference type="InterPro" id="IPR002641">
    <property type="entry name" value="PNPLA_dom"/>
</dbReference>
<dbReference type="GO" id="GO:0016298">
    <property type="term" value="F:lipase activity"/>
    <property type="evidence" value="ECO:0007669"/>
    <property type="project" value="UniProtKB-ARBA"/>
</dbReference>
<dbReference type="PANTHER" id="PTHR32176">
    <property type="entry name" value="XYLOSE ISOMERASE"/>
    <property type="match status" value="1"/>
</dbReference>
<comment type="function">
    <text evidence="6">Possesses non-specific lipolytic acyl hydrolase (LAH) activity. Hydrolyzes phospholipids as well as galactolipids. May play a role in disease resistance.</text>
</comment>
<evidence type="ECO:0000256" key="3">
    <source>
        <dbReference type="ARBA" id="ARBA00022821"/>
    </source>
</evidence>
<dbReference type="GO" id="GO:0006952">
    <property type="term" value="P:defense response"/>
    <property type="evidence" value="ECO:0007669"/>
    <property type="project" value="UniProtKB-KW"/>
</dbReference>
<dbReference type="Proteomes" id="UP001497457">
    <property type="component" value="Chromosome 25rd"/>
</dbReference>
<dbReference type="EC" id="3.1.1.-" evidence="8"/>
<evidence type="ECO:0000256" key="5">
    <source>
        <dbReference type="ARBA" id="ARBA00023098"/>
    </source>
</evidence>
<dbReference type="PROSITE" id="PS51635">
    <property type="entry name" value="PNPLA"/>
    <property type="match status" value="1"/>
</dbReference>
<evidence type="ECO:0000313" key="11">
    <source>
        <dbReference type="Proteomes" id="UP001497457"/>
    </source>
</evidence>
<evidence type="ECO:0000256" key="4">
    <source>
        <dbReference type="ARBA" id="ARBA00022963"/>
    </source>
</evidence>
<keyword evidence="5 7" id="KW-0443">Lipid metabolism</keyword>
<dbReference type="GO" id="GO:0016042">
    <property type="term" value="P:lipid catabolic process"/>
    <property type="evidence" value="ECO:0007669"/>
    <property type="project" value="UniProtKB-UniRule"/>
</dbReference>
<keyword evidence="3" id="KW-0611">Plant defense</keyword>
<dbReference type="FunFam" id="3.40.1090.10:FF:000005">
    <property type="entry name" value="Patatin"/>
    <property type="match status" value="1"/>
</dbReference>
<gene>
    <name evidence="10" type="ORF">URODEC1_LOCUS64295</name>
</gene>
<feature type="short sequence motif" description="DGA/G" evidence="7">
    <location>
        <begin position="245"/>
        <end position="247"/>
    </location>
</feature>
<keyword evidence="11" id="KW-1185">Reference proteome</keyword>
<keyword evidence="4 7" id="KW-0442">Lipid degradation</keyword>
<accession>A0ABC9BDV5</accession>
<dbReference type="EMBL" id="OZ075135">
    <property type="protein sequence ID" value="CAL4999344.1"/>
    <property type="molecule type" value="Genomic_DNA"/>
</dbReference>
<comment type="similarity">
    <text evidence="1 8">Belongs to the patatin family.</text>
</comment>
<organism evidence="10 11">
    <name type="scientific">Urochloa decumbens</name>
    <dbReference type="NCBI Taxonomy" id="240449"/>
    <lineage>
        <taxon>Eukaryota</taxon>
        <taxon>Viridiplantae</taxon>
        <taxon>Streptophyta</taxon>
        <taxon>Embryophyta</taxon>
        <taxon>Tracheophyta</taxon>
        <taxon>Spermatophyta</taxon>
        <taxon>Magnoliopsida</taxon>
        <taxon>Liliopsida</taxon>
        <taxon>Poales</taxon>
        <taxon>Poaceae</taxon>
        <taxon>PACMAD clade</taxon>
        <taxon>Panicoideae</taxon>
        <taxon>Panicodae</taxon>
        <taxon>Paniceae</taxon>
        <taxon>Melinidinae</taxon>
        <taxon>Urochloa</taxon>
    </lineage>
</organism>
<reference evidence="10 11" key="2">
    <citation type="submission" date="2024-10" db="EMBL/GenBank/DDBJ databases">
        <authorList>
            <person name="Ryan C."/>
        </authorList>
    </citation>
    <scope>NUCLEOTIDE SEQUENCE [LARGE SCALE GENOMIC DNA]</scope>
</reference>
<dbReference type="Pfam" id="PF01734">
    <property type="entry name" value="Patatin"/>
    <property type="match status" value="1"/>
</dbReference>
<protein>
    <recommendedName>
        <fullName evidence="8">Patatin</fullName>
        <ecNumber evidence="8">3.1.1.-</ecNumber>
    </recommendedName>
</protein>
<dbReference type="AlphaFoldDB" id="A0ABC9BDV5"/>
<evidence type="ECO:0000256" key="1">
    <source>
        <dbReference type="ARBA" id="ARBA00010240"/>
    </source>
</evidence>
<comment type="function">
    <text evidence="8">Lipolytic acyl hydrolase (LAH).</text>
</comment>